<dbReference type="SUPFAM" id="SSF56112">
    <property type="entry name" value="Protein kinase-like (PK-like)"/>
    <property type="match status" value="1"/>
</dbReference>
<dbReference type="InterPro" id="IPR016477">
    <property type="entry name" value="Fructo-/Ketosamine-3-kinase"/>
</dbReference>
<evidence type="ECO:0000313" key="4">
    <source>
        <dbReference type="Proteomes" id="UP001390339"/>
    </source>
</evidence>
<dbReference type="Pfam" id="PF03881">
    <property type="entry name" value="Fructosamin_kin"/>
    <property type="match status" value="1"/>
</dbReference>
<comment type="caution">
    <text evidence="3">The sequence shown here is derived from an EMBL/GenBank/DDBJ whole genome shotgun (WGS) entry which is preliminary data.</text>
</comment>
<name>A0ABR2IDV1_9PEZI</name>
<dbReference type="PANTHER" id="PTHR12149">
    <property type="entry name" value="FRUCTOSAMINE 3 KINASE-RELATED PROTEIN"/>
    <property type="match status" value="1"/>
</dbReference>
<keyword evidence="3" id="KW-0418">Kinase</keyword>
<protein>
    <recommendedName>
        <fullName evidence="1">protein-ribulosamine 3-kinase</fullName>
        <ecNumber evidence="1">2.7.1.172</ecNumber>
    </recommendedName>
</protein>
<keyword evidence="3" id="KW-0808">Transferase</keyword>
<dbReference type="EMBL" id="JAPCWZ010000005">
    <property type="protein sequence ID" value="KAK8861794.1"/>
    <property type="molecule type" value="Genomic_DNA"/>
</dbReference>
<dbReference type="GO" id="GO:0016301">
    <property type="term" value="F:kinase activity"/>
    <property type="evidence" value="ECO:0007669"/>
    <property type="project" value="UniProtKB-KW"/>
</dbReference>
<dbReference type="PANTHER" id="PTHR12149:SF8">
    <property type="entry name" value="PROTEIN-RIBULOSAMINE 3-KINASE"/>
    <property type="match status" value="1"/>
</dbReference>
<dbReference type="Gene3D" id="3.90.1200.10">
    <property type="match status" value="1"/>
</dbReference>
<proteinExistence type="predicted"/>
<dbReference type="Proteomes" id="UP001390339">
    <property type="component" value="Unassembled WGS sequence"/>
</dbReference>
<gene>
    <name evidence="3" type="ORF">PGQ11_008029</name>
</gene>
<dbReference type="EC" id="2.7.1.172" evidence="1"/>
<sequence>MMTTSINTTAETLPDAEKSALLTTDALIEQNRAAFLANNDVSAKEDFSALEDGTGAWWTMGAHVIPQHIIEEVDDNVLALLPEGTEVISIDPHGNSTWSRTAEIQTELDGSPVSYFIKTTDYRSGRVMYHSEYESLKAMHGAVPGICPEPIGWGHYASDPSVFFLLCHFVDIFNEPPDINLLPPRMAQLHDKAVAEDGQFGWHVPIAGGQMPVVVAKSNSWEDFFNRYMRYIFRAEEIAQGPRTAEIERLAGLLFNRIIPRLLRPLETGGRSIAPRLLHTDLWTGNLGVNEDGDAIIFDPMSMYGHNEMDVGVWNNARQKTGMSFVNKYHSMYPRSAPEEDSYGRIVLYTLAFEVRVAATKVGNPLYRNEMVRYMTDLEHRYPDSYEEWAKNRGETVFPPKVDSGLRWPY</sequence>
<accession>A0ABR2IDV1</accession>
<organism evidence="3 4">
    <name type="scientific">Apiospora arundinis</name>
    <dbReference type="NCBI Taxonomy" id="335852"/>
    <lineage>
        <taxon>Eukaryota</taxon>
        <taxon>Fungi</taxon>
        <taxon>Dikarya</taxon>
        <taxon>Ascomycota</taxon>
        <taxon>Pezizomycotina</taxon>
        <taxon>Sordariomycetes</taxon>
        <taxon>Xylariomycetidae</taxon>
        <taxon>Amphisphaeriales</taxon>
        <taxon>Apiosporaceae</taxon>
        <taxon>Apiospora</taxon>
    </lineage>
</organism>
<dbReference type="InterPro" id="IPR011009">
    <property type="entry name" value="Kinase-like_dom_sf"/>
</dbReference>
<evidence type="ECO:0000313" key="3">
    <source>
        <dbReference type="EMBL" id="KAK8861794.1"/>
    </source>
</evidence>
<reference evidence="3 4" key="1">
    <citation type="journal article" date="2024" name="IMA Fungus">
        <title>Apiospora arundinis, a panoply of carbohydrate-active enzymes and secondary metabolites.</title>
        <authorList>
            <person name="Sorensen T."/>
            <person name="Petersen C."/>
            <person name="Muurmann A.T."/>
            <person name="Christiansen J.V."/>
            <person name="Brundto M.L."/>
            <person name="Overgaard C.K."/>
            <person name="Boysen A.T."/>
            <person name="Wollenberg R.D."/>
            <person name="Larsen T.O."/>
            <person name="Sorensen J.L."/>
            <person name="Nielsen K.L."/>
            <person name="Sondergaard T.E."/>
        </authorList>
    </citation>
    <scope>NUCLEOTIDE SEQUENCE [LARGE SCALE GENOMIC DNA]</scope>
    <source>
        <strain evidence="3 4">AAU 773</strain>
    </source>
</reference>
<keyword evidence="4" id="KW-1185">Reference proteome</keyword>
<evidence type="ECO:0000256" key="2">
    <source>
        <dbReference type="ARBA" id="ARBA00048655"/>
    </source>
</evidence>
<comment type="catalytic activity">
    <reaction evidence="2">
        <text>N(6)-D-ribulosyl-L-lysyl-[protein] + ATP = N(6)-(3-O-phospho-D-ribulosyl)-L-lysyl-[protein] + ADP + H(+)</text>
        <dbReference type="Rhea" id="RHEA:48432"/>
        <dbReference type="Rhea" id="RHEA-COMP:12103"/>
        <dbReference type="Rhea" id="RHEA-COMP:12104"/>
        <dbReference type="ChEBI" id="CHEBI:15378"/>
        <dbReference type="ChEBI" id="CHEBI:30616"/>
        <dbReference type="ChEBI" id="CHEBI:90418"/>
        <dbReference type="ChEBI" id="CHEBI:90420"/>
        <dbReference type="ChEBI" id="CHEBI:456216"/>
        <dbReference type="EC" id="2.7.1.172"/>
    </reaction>
    <physiologicalReaction direction="left-to-right" evidence="2">
        <dbReference type="Rhea" id="RHEA:48433"/>
    </physiologicalReaction>
</comment>
<evidence type="ECO:0000256" key="1">
    <source>
        <dbReference type="ARBA" id="ARBA00011961"/>
    </source>
</evidence>